<organism evidence="1 2">
    <name type="scientific">Vigna unguiculata</name>
    <name type="common">Cowpea</name>
    <dbReference type="NCBI Taxonomy" id="3917"/>
    <lineage>
        <taxon>Eukaryota</taxon>
        <taxon>Viridiplantae</taxon>
        <taxon>Streptophyta</taxon>
        <taxon>Embryophyta</taxon>
        <taxon>Tracheophyta</taxon>
        <taxon>Spermatophyta</taxon>
        <taxon>Magnoliopsida</taxon>
        <taxon>eudicotyledons</taxon>
        <taxon>Gunneridae</taxon>
        <taxon>Pentapetalae</taxon>
        <taxon>rosids</taxon>
        <taxon>fabids</taxon>
        <taxon>Fabales</taxon>
        <taxon>Fabaceae</taxon>
        <taxon>Papilionoideae</taxon>
        <taxon>50 kb inversion clade</taxon>
        <taxon>NPAAA clade</taxon>
        <taxon>indigoferoid/millettioid clade</taxon>
        <taxon>Phaseoleae</taxon>
        <taxon>Vigna</taxon>
    </lineage>
</organism>
<gene>
    <name evidence="1" type="ORF">DEO72_LG8g3019</name>
</gene>
<sequence>MVRDGGGTAAVAMEMARWLVQWCGGGCVDGRWCVAVAATLQVGARGDGGGGCHGGG</sequence>
<name>A0A4D6MYN9_VIGUN</name>
<proteinExistence type="predicted"/>
<dbReference type="AlphaFoldDB" id="A0A4D6MYN9"/>
<evidence type="ECO:0000313" key="1">
    <source>
        <dbReference type="EMBL" id="QCE04977.1"/>
    </source>
</evidence>
<protein>
    <submittedName>
        <fullName evidence="1">Uncharacterized protein</fullName>
    </submittedName>
</protein>
<dbReference type="EMBL" id="CP039352">
    <property type="protein sequence ID" value="QCE04977.1"/>
    <property type="molecule type" value="Genomic_DNA"/>
</dbReference>
<reference evidence="1 2" key="1">
    <citation type="submission" date="2019-04" db="EMBL/GenBank/DDBJ databases">
        <title>An improved genome assembly and genetic linkage map for asparagus bean, Vigna unguiculata ssp. sesquipedialis.</title>
        <authorList>
            <person name="Xia Q."/>
            <person name="Zhang R."/>
            <person name="Dong Y."/>
        </authorList>
    </citation>
    <scope>NUCLEOTIDE SEQUENCE [LARGE SCALE GENOMIC DNA]</scope>
    <source>
        <tissue evidence="1">Leaf</tissue>
    </source>
</reference>
<evidence type="ECO:0000313" key="2">
    <source>
        <dbReference type="Proteomes" id="UP000501690"/>
    </source>
</evidence>
<dbReference type="Proteomes" id="UP000501690">
    <property type="component" value="Linkage Group LG8"/>
</dbReference>
<accession>A0A4D6MYN9</accession>
<keyword evidence="2" id="KW-1185">Reference proteome</keyword>